<evidence type="ECO:0000313" key="2">
    <source>
        <dbReference type="Proteomes" id="UP000797356"/>
    </source>
</evidence>
<sequence length="85" mass="9728">MKSSMASNFFAFAAISKMYTIRQYSIKSPSNLGQTTVYQTTIVPDTKSSTHSLMVVTAWRQTKVFLSKWHYNRPPIEIRRVGDPP</sequence>
<dbReference type="AlphaFoldDB" id="A0A8K0N191"/>
<reference evidence="1" key="2">
    <citation type="submission" date="2019-07" db="EMBL/GenBank/DDBJ databases">
        <authorList>
            <person name="Yang Y."/>
            <person name="Bocs S."/>
            <person name="Baudouin L."/>
        </authorList>
    </citation>
    <scope>NUCLEOTIDE SEQUENCE</scope>
    <source>
        <tissue evidence="1">Spear leaf of Hainan Tall coconut</tissue>
    </source>
</reference>
<dbReference type="Proteomes" id="UP000797356">
    <property type="component" value="Chromosome 5"/>
</dbReference>
<gene>
    <name evidence="1" type="ORF">COCNU_05G004810</name>
</gene>
<accession>A0A8K0N191</accession>
<keyword evidence="2" id="KW-1185">Reference proteome</keyword>
<proteinExistence type="predicted"/>
<dbReference type="EMBL" id="CM017876">
    <property type="protein sequence ID" value="KAG1342252.1"/>
    <property type="molecule type" value="Genomic_DNA"/>
</dbReference>
<protein>
    <submittedName>
        <fullName evidence="1">Uncharacterized protein</fullName>
    </submittedName>
</protein>
<organism evidence="1 2">
    <name type="scientific">Cocos nucifera</name>
    <name type="common">Coconut palm</name>
    <dbReference type="NCBI Taxonomy" id="13894"/>
    <lineage>
        <taxon>Eukaryota</taxon>
        <taxon>Viridiplantae</taxon>
        <taxon>Streptophyta</taxon>
        <taxon>Embryophyta</taxon>
        <taxon>Tracheophyta</taxon>
        <taxon>Spermatophyta</taxon>
        <taxon>Magnoliopsida</taxon>
        <taxon>Liliopsida</taxon>
        <taxon>Arecaceae</taxon>
        <taxon>Arecoideae</taxon>
        <taxon>Cocoseae</taxon>
        <taxon>Attaleinae</taxon>
        <taxon>Cocos</taxon>
    </lineage>
</organism>
<evidence type="ECO:0000313" key="1">
    <source>
        <dbReference type="EMBL" id="KAG1342252.1"/>
    </source>
</evidence>
<name>A0A8K0N191_COCNU</name>
<reference evidence="1" key="1">
    <citation type="journal article" date="2017" name="Gigascience">
        <title>The genome draft of coconut (Cocos nucifera).</title>
        <authorList>
            <person name="Xiao Y."/>
            <person name="Xu P."/>
            <person name="Fan H."/>
            <person name="Baudouin L."/>
            <person name="Xia W."/>
            <person name="Bocs S."/>
            <person name="Xu J."/>
            <person name="Li Q."/>
            <person name="Guo A."/>
            <person name="Zhou L."/>
            <person name="Li J."/>
            <person name="Wu Y."/>
            <person name="Ma Z."/>
            <person name="Armero A."/>
            <person name="Issali A.E."/>
            <person name="Liu N."/>
            <person name="Peng M."/>
            <person name="Yang Y."/>
        </authorList>
    </citation>
    <scope>NUCLEOTIDE SEQUENCE</scope>
    <source>
        <tissue evidence="1">Spear leaf of Hainan Tall coconut</tissue>
    </source>
</reference>
<comment type="caution">
    <text evidence="1">The sequence shown here is derived from an EMBL/GenBank/DDBJ whole genome shotgun (WGS) entry which is preliminary data.</text>
</comment>